<dbReference type="PROSITE" id="PS50026">
    <property type="entry name" value="EGF_3"/>
    <property type="match status" value="33"/>
</dbReference>
<feature type="compositionally biased region" description="Polar residues" evidence="35">
    <location>
        <begin position="2492"/>
        <end position="2511"/>
    </location>
</feature>
<feature type="domain" description="EGF-like" evidence="37">
    <location>
        <begin position="1329"/>
        <end position="1365"/>
    </location>
</feature>
<dbReference type="SUPFAM" id="SSF57184">
    <property type="entry name" value="Growth factor receptor domain"/>
    <property type="match status" value="5"/>
</dbReference>
<feature type="disulfide bond" evidence="34">
    <location>
        <begin position="1317"/>
        <end position="1326"/>
    </location>
</feature>
<dbReference type="PRINTS" id="PR01452">
    <property type="entry name" value="LNOTCHREPEAT"/>
</dbReference>
<dbReference type="PROSITE" id="PS00022">
    <property type="entry name" value="EGF_1"/>
    <property type="match status" value="31"/>
</dbReference>
<evidence type="ECO:0000313" key="39">
    <source>
        <dbReference type="Ensembl" id="ENSGEVP00005016256.1"/>
    </source>
</evidence>
<feature type="disulfide bond" evidence="34">
    <location>
        <begin position="838"/>
        <end position="847"/>
    </location>
</feature>
<dbReference type="GO" id="GO:0050793">
    <property type="term" value="P:regulation of developmental process"/>
    <property type="evidence" value="ECO:0007669"/>
    <property type="project" value="InterPro"/>
</dbReference>
<feature type="repeat" description="ANK" evidence="33">
    <location>
        <begin position="1908"/>
        <end position="1940"/>
    </location>
</feature>
<dbReference type="FunFam" id="2.10.25.10:FF:000253">
    <property type="entry name" value="Neurogenic locus notch protein 1"/>
    <property type="match status" value="1"/>
</dbReference>
<dbReference type="InterPro" id="IPR001881">
    <property type="entry name" value="EGF-like_Ca-bd_dom"/>
</dbReference>
<protein>
    <recommendedName>
        <fullName evidence="4">Neurogenic locus notch homolog protein 1</fullName>
    </recommendedName>
</protein>
<dbReference type="Pfam" id="PF12796">
    <property type="entry name" value="Ank_2"/>
    <property type="match status" value="2"/>
</dbReference>
<feature type="domain" description="LNR" evidence="38">
    <location>
        <begin position="1509"/>
        <end position="1552"/>
    </location>
</feature>
<dbReference type="InterPro" id="IPR009030">
    <property type="entry name" value="Growth_fac_rcpt_cys_sf"/>
</dbReference>
<feature type="disulfide bond" evidence="34">
    <location>
        <begin position="395"/>
        <end position="404"/>
    </location>
</feature>
<feature type="repeat" description="ANK" evidence="33">
    <location>
        <begin position="1975"/>
        <end position="2007"/>
    </location>
</feature>
<keyword evidence="23 36" id="KW-0472">Membrane</keyword>
<gene>
    <name evidence="39" type="primary">NOTCH1</name>
</gene>
<feature type="disulfide bond" evidence="34">
    <location>
        <begin position="914"/>
        <end position="923"/>
    </location>
</feature>
<evidence type="ECO:0000256" key="2">
    <source>
        <dbReference type="ARBA" id="ARBA00004251"/>
    </source>
</evidence>
<dbReference type="PROSITE" id="PS50258">
    <property type="entry name" value="LNR"/>
    <property type="match status" value="3"/>
</dbReference>
<dbReference type="InterPro" id="IPR008297">
    <property type="entry name" value="Notch"/>
</dbReference>
<evidence type="ECO:0000256" key="20">
    <source>
        <dbReference type="ARBA" id="ARBA00022989"/>
    </source>
</evidence>
<dbReference type="PROSITE" id="PS01187">
    <property type="entry name" value="EGF_CA"/>
    <property type="match status" value="9"/>
</dbReference>
<dbReference type="FunFam" id="2.10.25.10:FF:000127">
    <property type="entry name" value="Neurogenic locus notch protein 1"/>
    <property type="match status" value="2"/>
</dbReference>
<feature type="domain" description="EGF-like" evidence="37">
    <location>
        <begin position="1248"/>
        <end position="1286"/>
    </location>
</feature>
<dbReference type="Proteomes" id="UP000694390">
    <property type="component" value="Chromosome 16"/>
</dbReference>
<feature type="disulfide bond" evidence="34">
    <location>
        <begin position="84"/>
        <end position="93"/>
    </location>
</feature>
<keyword evidence="27" id="KW-0675">Receptor</keyword>
<evidence type="ECO:0000256" key="15">
    <source>
        <dbReference type="ARBA" id="ARBA00022753"/>
    </source>
</evidence>
<feature type="disulfide bond" evidence="34">
    <location>
        <begin position="1066"/>
        <end position="1075"/>
    </location>
</feature>
<dbReference type="GO" id="GO:0005634">
    <property type="term" value="C:nucleus"/>
    <property type="evidence" value="ECO:0007669"/>
    <property type="project" value="UniProtKB-SubCell"/>
</dbReference>
<keyword evidence="10" id="KW-0037">Angiogenesis</keyword>
<dbReference type="FunFam" id="2.10.25.10:FF:000391">
    <property type="entry name" value="Weary, isoform C"/>
    <property type="match status" value="1"/>
</dbReference>
<dbReference type="PRINTS" id="PR00010">
    <property type="entry name" value="EGFBLOOD"/>
</dbReference>
<feature type="disulfide bond" evidence="34">
    <location>
        <begin position="1114"/>
        <end position="1123"/>
    </location>
</feature>
<dbReference type="FunFam" id="2.10.25.10:FF:000031">
    <property type="entry name" value="neurogenic locus notch homolog protein 3"/>
    <property type="match status" value="2"/>
</dbReference>
<dbReference type="Pfam" id="PF07684">
    <property type="entry name" value="NODP"/>
    <property type="match status" value="1"/>
</dbReference>
<feature type="disulfide bond" evidence="34">
    <location>
        <begin position="356"/>
        <end position="365"/>
    </location>
</feature>
<feature type="domain" description="EGF-like" evidence="37">
    <location>
        <begin position="54"/>
        <end position="94"/>
    </location>
</feature>
<feature type="domain" description="EGF-like" evidence="37">
    <location>
        <begin position="173"/>
        <end position="211"/>
    </location>
</feature>
<keyword evidence="8 34" id="KW-0245">EGF-like domain</keyword>
<dbReference type="CDD" id="cd00054">
    <property type="entry name" value="EGF_CA"/>
    <property type="match status" value="27"/>
</dbReference>
<feature type="domain" description="EGF-like" evidence="37">
    <location>
        <begin position="888"/>
        <end position="924"/>
    </location>
</feature>
<dbReference type="GeneTree" id="ENSGT00940000157157"/>
<evidence type="ECO:0000259" key="37">
    <source>
        <dbReference type="PROSITE" id="PS50026"/>
    </source>
</evidence>
<dbReference type="Gene3D" id="1.25.40.20">
    <property type="entry name" value="Ankyrin repeat-containing domain"/>
    <property type="match status" value="1"/>
</dbReference>
<feature type="domain" description="EGF-like" evidence="37">
    <location>
        <begin position="290"/>
        <end position="328"/>
    </location>
</feature>
<dbReference type="InterPro" id="IPR024600">
    <property type="entry name" value="Notch_C"/>
</dbReference>
<dbReference type="FunFam" id="1.25.40.20:FF:000005">
    <property type="entry name" value="Neurogenic locus notch 1"/>
    <property type="match status" value="1"/>
</dbReference>
<evidence type="ECO:0000256" key="36">
    <source>
        <dbReference type="SAM" id="Phobius"/>
    </source>
</evidence>
<dbReference type="Pfam" id="PF00023">
    <property type="entry name" value="Ank"/>
    <property type="match status" value="1"/>
</dbReference>
<feature type="disulfide bond" evidence="34">
    <location>
        <begin position="572"/>
        <end position="581"/>
    </location>
</feature>
<dbReference type="PROSITE" id="PS50297">
    <property type="entry name" value="ANK_REP_REGION"/>
    <property type="match status" value="3"/>
</dbReference>
<evidence type="ECO:0000256" key="16">
    <source>
        <dbReference type="ARBA" id="ARBA00022782"/>
    </source>
</evidence>
<feature type="domain" description="EGF-like" evidence="37">
    <location>
        <begin position="1288"/>
        <end position="1327"/>
    </location>
</feature>
<name>A0A8C4WI43_9SAUR</name>
<dbReference type="FunFam" id="2.10.25.10:FF:000521">
    <property type="entry name" value="Neurogenic locus notch protein 1"/>
    <property type="match status" value="1"/>
</dbReference>
<feature type="domain" description="EGF-like" evidence="37">
    <location>
        <begin position="734"/>
        <end position="770"/>
    </location>
</feature>
<dbReference type="CDD" id="cd21702">
    <property type="entry name" value="JMTM_Notch1"/>
    <property type="match status" value="1"/>
</dbReference>
<organism evidence="39 40">
    <name type="scientific">Gopherus evgoodei</name>
    <name type="common">Goodes thornscrub tortoise</name>
    <dbReference type="NCBI Taxonomy" id="1825980"/>
    <lineage>
        <taxon>Eukaryota</taxon>
        <taxon>Metazoa</taxon>
        <taxon>Chordata</taxon>
        <taxon>Craniata</taxon>
        <taxon>Vertebrata</taxon>
        <taxon>Euteleostomi</taxon>
        <taxon>Archelosauria</taxon>
        <taxon>Testudinata</taxon>
        <taxon>Testudines</taxon>
        <taxon>Cryptodira</taxon>
        <taxon>Durocryptodira</taxon>
        <taxon>Testudinoidea</taxon>
        <taxon>Testudinidae</taxon>
        <taxon>Gopherus</taxon>
    </lineage>
</organism>
<dbReference type="FunFam" id="2.10.25.10:FF:000095">
    <property type="entry name" value="Notch, isoform B"/>
    <property type="match status" value="1"/>
</dbReference>
<feature type="domain" description="EGF-like" evidence="37">
    <location>
        <begin position="964"/>
        <end position="1000"/>
    </location>
</feature>
<dbReference type="InterPro" id="IPR000800">
    <property type="entry name" value="Notch_dom"/>
</dbReference>
<reference evidence="39" key="2">
    <citation type="submission" date="2025-08" db="UniProtKB">
        <authorList>
            <consortium name="Ensembl"/>
        </authorList>
    </citation>
    <scope>IDENTIFICATION</scope>
</reference>
<feature type="disulfide bond" evidence="34">
    <location>
        <begin position="722"/>
        <end position="731"/>
    </location>
</feature>
<feature type="domain" description="EGF-like" evidence="37">
    <location>
        <begin position="584"/>
        <end position="620"/>
    </location>
</feature>
<dbReference type="GO" id="GO:0042063">
    <property type="term" value="P:gliogenesis"/>
    <property type="evidence" value="ECO:0007669"/>
    <property type="project" value="UniProtKB-ARBA"/>
</dbReference>
<dbReference type="PRINTS" id="PR01984">
    <property type="entry name" value="NOTCH1"/>
</dbReference>
<feature type="compositionally biased region" description="Polar residues" evidence="35">
    <location>
        <begin position="2445"/>
        <end position="2466"/>
    </location>
</feature>
<keyword evidence="21" id="KW-0805">Transcription regulation</keyword>
<evidence type="ECO:0000256" key="19">
    <source>
        <dbReference type="ARBA" id="ARBA00022976"/>
    </source>
</evidence>
<feature type="disulfide bond" evidence="34">
    <location>
        <begin position="1397"/>
        <end position="1406"/>
    </location>
</feature>
<evidence type="ECO:0000256" key="3">
    <source>
        <dbReference type="ARBA" id="ARBA00005847"/>
    </source>
</evidence>
<evidence type="ECO:0000256" key="9">
    <source>
        <dbReference type="ARBA" id="ARBA00022553"/>
    </source>
</evidence>
<dbReference type="InterPro" id="IPR002110">
    <property type="entry name" value="Ankyrin_rpt"/>
</dbReference>
<evidence type="ECO:0000256" key="8">
    <source>
        <dbReference type="ARBA" id="ARBA00022536"/>
    </source>
</evidence>
<feature type="compositionally biased region" description="Low complexity" evidence="35">
    <location>
        <begin position="2434"/>
        <end position="2444"/>
    </location>
</feature>
<feature type="disulfide bond" evidence="34">
    <location>
        <begin position="626"/>
        <end position="636"/>
    </location>
</feature>
<evidence type="ECO:0000256" key="7">
    <source>
        <dbReference type="ARBA" id="ARBA00022499"/>
    </source>
</evidence>
<comment type="caution">
    <text evidence="34">Lacks conserved residue(s) required for the propagation of feature annotation.</text>
</comment>
<dbReference type="FunFam" id="2.10.25.10:FF:000279">
    <property type="entry name" value="Neurogenic locus notch 1"/>
    <property type="match status" value="1"/>
</dbReference>
<dbReference type="FunFam" id="2.10.25.10:FF:000080">
    <property type="entry name" value="Neurogenic locus notch 1"/>
    <property type="match status" value="2"/>
</dbReference>
<feature type="disulfide bond" evidence="34">
    <location>
        <begin position="43"/>
        <end position="52"/>
    </location>
</feature>
<feature type="domain" description="EGF-like" evidence="37">
    <location>
        <begin position="1368"/>
        <end position="1407"/>
    </location>
</feature>
<evidence type="ECO:0000256" key="14">
    <source>
        <dbReference type="ARBA" id="ARBA00022737"/>
    </source>
</evidence>
<keyword evidence="6" id="KW-1003">Cell membrane</keyword>
<evidence type="ECO:0000256" key="23">
    <source>
        <dbReference type="ARBA" id="ARBA00023136"/>
    </source>
</evidence>
<comment type="similarity">
    <text evidence="3">Belongs to the NOTCH family.</text>
</comment>
<dbReference type="InterPro" id="IPR051355">
    <property type="entry name" value="Notch/Slit_guidance"/>
</dbReference>
<dbReference type="GO" id="GO:0048513">
    <property type="term" value="P:animal organ development"/>
    <property type="evidence" value="ECO:0007669"/>
    <property type="project" value="UniProtKB-ARBA"/>
</dbReference>
<evidence type="ECO:0000256" key="25">
    <source>
        <dbReference type="ARBA" id="ARBA00023159"/>
    </source>
</evidence>
<evidence type="ECO:0000256" key="17">
    <source>
        <dbReference type="ARBA" id="ARBA00022837"/>
    </source>
</evidence>
<dbReference type="PANTHER" id="PTHR45836">
    <property type="entry name" value="SLIT HOMOLOG"/>
    <property type="match status" value="1"/>
</dbReference>
<feature type="disulfide bond" evidence="34">
    <location>
        <begin position="551"/>
        <end position="561"/>
    </location>
</feature>
<evidence type="ECO:0000256" key="27">
    <source>
        <dbReference type="ARBA" id="ARBA00023170"/>
    </source>
</evidence>
<dbReference type="PIRSF" id="PIRSF002279">
    <property type="entry name" value="Notch"/>
    <property type="match status" value="1"/>
</dbReference>
<evidence type="ECO:0000256" key="11">
    <source>
        <dbReference type="ARBA" id="ARBA00022692"/>
    </source>
</evidence>
<feature type="domain" description="EGF-like" evidence="37">
    <location>
        <begin position="1002"/>
        <end position="1038"/>
    </location>
</feature>
<dbReference type="Pfam" id="PF07645">
    <property type="entry name" value="EGF_CA"/>
    <property type="match status" value="3"/>
</dbReference>
<evidence type="ECO:0000256" key="10">
    <source>
        <dbReference type="ARBA" id="ARBA00022657"/>
    </source>
</evidence>
<feature type="disulfide bond" evidence="34">
    <location>
        <begin position="124"/>
        <end position="133"/>
    </location>
</feature>
<evidence type="ECO:0000256" key="32">
    <source>
        <dbReference type="PIRSR" id="PIRSR002279-2"/>
    </source>
</evidence>
<dbReference type="FunFam" id="2.10.25.10:FF:000230">
    <property type="entry name" value="Delta-like protein"/>
    <property type="match status" value="1"/>
</dbReference>
<feature type="domain" description="EGF-like" evidence="37">
    <location>
        <begin position="252"/>
        <end position="288"/>
    </location>
</feature>
<feature type="disulfide bond" evidence="34">
    <location>
        <begin position="685"/>
        <end position="694"/>
    </location>
</feature>
<feature type="repeat" description="ANK" evidence="33">
    <location>
        <begin position="2008"/>
        <end position="2040"/>
    </location>
</feature>
<evidence type="ECO:0000256" key="26">
    <source>
        <dbReference type="ARBA" id="ARBA00023163"/>
    </source>
</evidence>
<dbReference type="FunFam" id="2.10.25.10:FF:000151">
    <property type="entry name" value="FAT atypical cadherin 4"/>
    <property type="match status" value="1"/>
</dbReference>
<feature type="domain" description="EGF-like" evidence="37">
    <location>
        <begin position="1164"/>
        <end position="1200"/>
    </location>
</feature>
<keyword evidence="7" id="KW-1017">Isopeptide bond</keyword>
<accession>A0A8C4WI43</accession>
<feature type="domain" description="EGF-like" evidence="37">
    <location>
        <begin position="772"/>
        <end position="808"/>
    </location>
</feature>
<dbReference type="SMART" id="SM00181">
    <property type="entry name" value="EGF"/>
    <property type="match status" value="33"/>
</dbReference>
<dbReference type="Ensembl" id="ENSGEVT00005017075.1">
    <property type="protein sequence ID" value="ENSGEVP00005016256.1"/>
    <property type="gene ID" value="ENSGEVG00005010355.1"/>
</dbReference>
<evidence type="ECO:0000256" key="18">
    <source>
        <dbReference type="ARBA" id="ARBA00022843"/>
    </source>
</evidence>
<dbReference type="FunFam" id="3.30.70.3310:FF:000003">
    <property type="entry name" value="Neurogenic locus notch 1"/>
    <property type="match status" value="1"/>
</dbReference>
<evidence type="ECO:0000256" key="34">
    <source>
        <dbReference type="PROSITE-ProRule" id="PRU00076"/>
    </source>
</evidence>
<keyword evidence="17" id="KW-0106">Calcium</keyword>
<evidence type="ECO:0000256" key="1">
    <source>
        <dbReference type="ARBA" id="ARBA00004123"/>
    </source>
</evidence>
<keyword evidence="16" id="KW-0221">Differentiation</keyword>
<dbReference type="PRINTS" id="PR01983">
    <property type="entry name" value="NOTCH"/>
</dbReference>
<feature type="disulfide bond" evidence="34">
    <location>
        <begin position="952"/>
        <end position="961"/>
    </location>
</feature>
<keyword evidence="40" id="KW-1185">Reference proteome</keyword>
<feature type="domain" description="EGF-like" evidence="37">
    <location>
        <begin position="1202"/>
        <end position="1246"/>
    </location>
</feature>
<keyword evidence="18" id="KW-0832">Ubl conjugation</keyword>
<dbReference type="Pfam" id="PF12661">
    <property type="entry name" value="hEGF"/>
    <property type="match status" value="6"/>
</dbReference>
<dbReference type="FunFam" id="2.10.25.10:FF:000092">
    <property type="entry name" value="Neurogenic locus notch protein 1"/>
    <property type="match status" value="1"/>
</dbReference>
<feature type="domain" description="EGF-like" evidence="37">
    <location>
        <begin position="509"/>
        <end position="545"/>
    </location>
</feature>
<dbReference type="InterPro" id="IPR035993">
    <property type="entry name" value="Notch-like_dom_sf"/>
</dbReference>
<feature type="disulfide bond" evidence="34">
    <location>
        <begin position="161"/>
        <end position="170"/>
    </location>
</feature>
<evidence type="ECO:0000256" key="13">
    <source>
        <dbReference type="ARBA" id="ARBA00022729"/>
    </source>
</evidence>
<keyword evidence="22 33" id="KW-0040">ANK repeat</keyword>
<feature type="disulfide bond" evidence="32">
    <location>
        <begin position="478"/>
        <end position="488"/>
    </location>
</feature>
<dbReference type="SMART" id="SM01334">
    <property type="entry name" value="DUF3454"/>
    <property type="match status" value="1"/>
</dbReference>
<keyword evidence="25" id="KW-0010">Activator</keyword>
<feature type="disulfide bond" evidence="34">
    <location>
        <begin position="701"/>
        <end position="711"/>
    </location>
</feature>
<feature type="disulfide bond" evidence="34">
    <location>
        <begin position="819"/>
        <end position="836"/>
    </location>
</feature>
<feature type="repeat" description="ANK" evidence="33">
    <location>
        <begin position="2041"/>
        <end position="2073"/>
    </location>
</feature>
<feature type="domain" description="EGF-like" evidence="37">
    <location>
        <begin position="367"/>
        <end position="405"/>
    </location>
</feature>
<keyword evidence="12" id="KW-0479">Metal-binding</keyword>
<keyword evidence="9" id="KW-0597">Phosphoprotein</keyword>
<feature type="domain" description="EGF-like" evidence="37">
    <location>
        <begin position="622"/>
        <end position="657"/>
    </location>
</feature>
<keyword evidence="19" id="KW-0914">Notch signaling pathway</keyword>
<feature type="disulfide bond" evidence="34">
    <location>
        <begin position="240"/>
        <end position="249"/>
    </location>
</feature>
<dbReference type="GO" id="GO:0043235">
    <property type="term" value="C:receptor complex"/>
    <property type="evidence" value="ECO:0007669"/>
    <property type="project" value="TreeGrafter"/>
</dbReference>
<evidence type="ECO:0000259" key="38">
    <source>
        <dbReference type="PROSITE" id="PS50258"/>
    </source>
</evidence>
<dbReference type="InterPro" id="IPR013032">
    <property type="entry name" value="EGF-like_CS"/>
</dbReference>
<dbReference type="Pfam" id="PF00066">
    <property type="entry name" value="Notch"/>
    <property type="match status" value="3"/>
</dbReference>
<evidence type="ECO:0000256" key="29">
    <source>
        <dbReference type="ARBA" id="ARBA00023242"/>
    </source>
</evidence>
<feature type="domain" description="EGF-like" evidence="37">
    <location>
        <begin position="850"/>
        <end position="886"/>
    </location>
</feature>
<dbReference type="FunFam" id="2.10.25.10:FF:000125">
    <property type="entry name" value="Neurogenic locus notch protein-like"/>
    <property type="match status" value="2"/>
</dbReference>
<dbReference type="OrthoDB" id="5989513at2759"/>
<reference evidence="39" key="3">
    <citation type="submission" date="2025-09" db="UniProtKB">
        <authorList>
            <consortium name="Ensembl"/>
        </authorList>
    </citation>
    <scope>IDENTIFICATION</scope>
</reference>
<proteinExistence type="inferred from homology"/>
<feature type="domain" description="EGF-like" evidence="37">
    <location>
        <begin position="810"/>
        <end position="848"/>
    </location>
</feature>
<dbReference type="GO" id="GO:0005509">
    <property type="term" value="F:calcium ion binding"/>
    <property type="evidence" value="ECO:0007669"/>
    <property type="project" value="InterPro"/>
</dbReference>
<feature type="disulfide bond" evidence="34">
    <location>
        <begin position="1236"/>
        <end position="1245"/>
    </location>
</feature>
<dbReference type="SMART" id="SM01338">
    <property type="entry name" value="NOD"/>
    <property type="match status" value="1"/>
</dbReference>
<feature type="region of interest" description="Disordered" evidence="35">
    <location>
        <begin position="2434"/>
        <end position="2519"/>
    </location>
</feature>
<feature type="region of interest" description="Disordered" evidence="35">
    <location>
        <begin position="2128"/>
        <end position="2174"/>
    </location>
</feature>
<feature type="domain" description="EGF-like" evidence="37">
    <location>
        <begin position="697"/>
        <end position="732"/>
    </location>
</feature>
<keyword evidence="14" id="KW-0677">Repeat</keyword>
<dbReference type="GO" id="GO:0007411">
    <property type="term" value="P:axon guidance"/>
    <property type="evidence" value="ECO:0007669"/>
    <property type="project" value="TreeGrafter"/>
</dbReference>
<feature type="domain" description="EGF-like" evidence="37">
    <location>
        <begin position="659"/>
        <end position="695"/>
    </location>
</feature>
<dbReference type="SMART" id="SM01339">
    <property type="entry name" value="NODP"/>
    <property type="match status" value="1"/>
</dbReference>
<dbReference type="InterPro" id="IPR000742">
    <property type="entry name" value="EGF"/>
</dbReference>
<evidence type="ECO:0000256" key="21">
    <source>
        <dbReference type="ARBA" id="ARBA00023015"/>
    </source>
</evidence>
<keyword evidence="13" id="KW-0732">Signal</keyword>
<feature type="domain" description="LNR" evidence="38">
    <location>
        <begin position="1430"/>
        <end position="1470"/>
    </location>
</feature>
<dbReference type="GO" id="GO:0031902">
    <property type="term" value="C:late endosome membrane"/>
    <property type="evidence" value="ECO:0007669"/>
    <property type="project" value="UniProtKB-SubCell"/>
</dbReference>
<feature type="domain" description="EGF-like" evidence="37">
    <location>
        <begin position="1040"/>
        <end position="1076"/>
    </location>
</feature>
<evidence type="ECO:0000256" key="28">
    <source>
        <dbReference type="ARBA" id="ARBA00023180"/>
    </source>
</evidence>
<dbReference type="SMART" id="SM00248">
    <property type="entry name" value="ANK"/>
    <property type="match status" value="6"/>
</dbReference>
<dbReference type="PANTHER" id="PTHR45836:SF23">
    <property type="entry name" value="NEUROGENIC LOCUS NOTCH HOMOLOG PROTEIN 1"/>
    <property type="match status" value="1"/>
</dbReference>
<dbReference type="Pfam" id="PF00008">
    <property type="entry name" value="EGF"/>
    <property type="match status" value="20"/>
</dbReference>
<feature type="region of interest" description="Disordered" evidence="35">
    <location>
        <begin position="1759"/>
        <end position="1797"/>
    </location>
</feature>
<feature type="domain" description="EGF-like" evidence="37">
    <location>
        <begin position="135"/>
        <end position="171"/>
    </location>
</feature>
<evidence type="ECO:0000256" key="4">
    <source>
        <dbReference type="ARBA" id="ARBA00019142"/>
    </source>
</evidence>
<feature type="disulfide bond" evidence="34">
    <location>
        <begin position="760"/>
        <end position="769"/>
    </location>
</feature>
<feature type="domain" description="EGF-like" evidence="37">
    <location>
        <begin position="330"/>
        <end position="366"/>
    </location>
</feature>
<evidence type="ECO:0000256" key="12">
    <source>
        <dbReference type="ARBA" id="ARBA00022723"/>
    </source>
</evidence>
<keyword evidence="11 36" id="KW-0812">Transmembrane</keyword>
<dbReference type="GO" id="GO:0038023">
    <property type="term" value="F:signaling receptor activity"/>
    <property type="evidence" value="ECO:0007669"/>
    <property type="project" value="InterPro"/>
</dbReference>
<dbReference type="PROSITE" id="PS01186">
    <property type="entry name" value="EGF_2"/>
    <property type="match status" value="25"/>
</dbReference>
<dbReference type="FunFam" id="2.10.25.10:FF:000136">
    <property type="entry name" value="Neurogenic locus notch 1"/>
    <property type="match status" value="1"/>
</dbReference>
<dbReference type="Gene3D" id="3.30.70.3310">
    <property type="match status" value="1"/>
</dbReference>
<evidence type="ECO:0000256" key="22">
    <source>
        <dbReference type="ARBA" id="ARBA00023043"/>
    </source>
</evidence>
<dbReference type="PROSITE" id="PS00010">
    <property type="entry name" value="ASX_HYDROXYL"/>
    <property type="match status" value="20"/>
</dbReference>
<feature type="transmembrane region" description="Helical" evidence="36">
    <location>
        <begin position="1715"/>
        <end position="1736"/>
    </location>
</feature>
<comment type="subcellular location">
    <subcellularLocation>
        <location evidence="2">Cell membrane</location>
        <topology evidence="2">Single-pass type I membrane protein</topology>
    </subcellularLocation>
    <subcellularLocation>
        <location evidence="31">Late endosome membrane</location>
        <topology evidence="31">Single-pass type I membrane protein</topology>
    </subcellularLocation>
    <subcellularLocation>
        <location evidence="1">Nucleus</location>
    </subcellularLocation>
</comment>
<feature type="domain" description="EGF-like" evidence="37">
    <location>
        <begin position="213"/>
        <end position="250"/>
    </location>
</feature>
<dbReference type="InterPro" id="IPR049883">
    <property type="entry name" value="NOTCH1_EGF-like"/>
</dbReference>
<dbReference type="InterPro" id="IPR018097">
    <property type="entry name" value="EGF_Ca-bd_CS"/>
</dbReference>
<evidence type="ECO:0000256" key="24">
    <source>
        <dbReference type="ARBA" id="ARBA00023157"/>
    </source>
</evidence>
<dbReference type="FunFam" id="2.10.25.10:FF:000143">
    <property type="entry name" value="Protein crumbs 1"/>
    <property type="match status" value="2"/>
</dbReference>
<dbReference type="FunFam" id="2.10.25.10:FF:000255">
    <property type="entry name" value="Sushi, nidogen and EGF-like domains 1"/>
    <property type="match status" value="1"/>
</dbReference>
<dbReference type="Gene3D" id="3.30.300.320">
    <property type="match status" value="1"/>
</dbReference>
<evidence type="ECO:0000256" key="5">
    <source>
        <dbReference type="ARBA" id="ARBA00022473"/>
    </source>
</evidence>
<dbReference type="InterPro" id="IPR022362">
    <property type="entry name" value="Notch_1"/>
</dbReference>
<keyword evidence="15" id="KW-0967">Endosome</keyword>
<dbReference type="SUPFAM" id="SSF48403">
    <property type="entry name" value="Ankyrin repeat"/>
    <property type="match status" value="1"/>
</dbReference>
<evidence type="ECO:0000256" key="30">
    <source>
        <dbReference type="ARBA" id="ARBA00023278"/>
    </source>
</evidence>
<feature type="domain" description="EGF-like" evidence="37">
    <location>
        <begin position="1087"/>
        <end position="1124"/>
    </location>
</feature>
<feature type="disulfide bond" evidence="34">
    <location>
        <begin position="647"/>
        <end position="656"/>
    </location>
</feature>
<dbReference type="GO" id="GO:0005886">
    <property type="term" value="C:plasma membrane"/>
    <property type="evidence" value="ECO:0007669"/>
    <property type="project" value="UniProtKB-SubCell"/>
</dbReference>
<dbReference type="FunFam" id="2.10.25.10:FF:000146">
    <property type="entry name" value="Putative neurogenic locus notch"/>
    <property type="match status" value="1"/>
</dbReference>
<keyword evidence="30" id="KW-0379">Hydroxylation</keyword>
<dbReference type="GO" id="GO:0001525">
    <property type="term" value="P:angiogenesis"/>
    <property type="evidence" value="ECO:0007669"/>
    <property type="project" value="UniProtKB-KW"/>
</dbReference>
<feature type="disulfide bond" evidence="34">
    <location>
        <begin position="376"/>
        <end position="393"/>
    </location>
</feature>
<keyword evidence="26" id="KW-0804">Transcription</keyword>
<dbReference type="FunFam" id="2.10.25.10:FF:000309">
    <property type="entry name" value="Uncharacterized protein, isoform A"/>
    <property type="match status" value="1"/>
</dbReference>
<dbReference type="InterPro" id="IPR036770">
    <property type="entry name" value="Ankyrin_rpt-contain_sf"/>
</dbReference>
<evidence type="ECO:0000256" key="33">
    <source>
        <dbReference type="PROSITE-ProRule" id="PRU00023"/>
    </source>
</evidence>
<sequence>MDLTVEVSMLKFHSRLRCTQPAESCLNGGKCETYSNGTGVCLCNSAHVGDRCQLPNPCLSSPCKNAGTCHPVIRGNAVDYTCSCCLGYTDRLCLTPVENACLNNPCRNGGTCELLTLTEYKCRCPPGWSGGTCLQADPCASNPCANGGHCVPFDAHYVCKCPVGFHGANCKQDVNECNTSPPICKNGGSCTNEVGTYQCSCKPAYTGQNCEHLYVPCNPSPCQNGGTCRQTGDTTYDCTCLPGFAGQNCEDNIDDCPGNNCKNGGTCVDGVNTYNCQCLPEWTGQYCTEDVDECQLMPNACQNGGTCHNNHGGYNCVCVNGWTGEDCSENIDDCAMAACFQGATCHDRVASFYCECPHGRTGLLCHLNDACISNPCNEGSNCDTNPVNGKAICTCPSGYTGPACNQDIDECSLGKCRGCQFGLKIHKRGEARGSSFPSFSRHLLPRADLSAPAAPLVPFSQKPVGSEPAPEMLPRSRCSSQRWPCRGCEKRAFSLCSLPGFNGHLCQYDIDECASTPCKNGAKCIDGPNTYICECTEGFAGAHCEIDKNECDPDPCHYGTCRDGVATFTCLCQPGYTGHLCEFNINECQSQPCKNGGTCQDRDNAYNCLCLKGTTGPNCEINVDDCASNPCDYGKCLDKINGYECTCKPGYTGRMCNINIDECASNPCHNGGTCKDGINGFTCICPEGYHDPMCVLEVNECNSNPCIHGKCNDGLNGYRCDCDPGWSGTNCDINNNECESNPCMNGGTCKDMTSGYICTCREGFSGPNCQTNINECASNPCLNQGTCIDDVAGYKCNCLLPYTGATCEDVLAPCAAGPCKNGGECRESEDYESFSCACPSGWQGQTCEIDINECVKSPCRNGATCQNTDGSYHCNCKAGYTGHNCDTDIDDCKPNPCHNGGSCSDSIDAFFCDCLAGFRGPKCEEDINECASNPCKNGANCTDCVNSYTCTCPSGFSGIHCENNTPDCTESSCFNGGTCVDGINTFTCVCPPGFTGSYCEHDINECDSKPCLNGGTCQDSYGTYKCACPQGYTGLNCQNLVRWCDSSPCKNGGKCWQTNNLYRCECNSGWTGLYCDVPSVSCDVAAKQQGVDMVHLCRNSGLCVDTGNTHFCRCQAGYTGSYCEEQVDECSPSPCQNGATCTDYLGGYSCECVAGYHGVNCSEEINECLSHPCQNGGTCIDLINTYKCSCPRGTQGVHCEINIDDCSPFFDPVTLGPKCFNNGKCTDRVGGYSCICPPGFVGERCEGDVNECLSNPCDARGTQNCVQRVNDYKCECRQGYAGRRCDTVVDGCKGKPCRNGGTCAVASNTGWGFICKCPPGFDGATCENDLRTCGNLRCLNGGTCISGHKSSKCMCDPAFTGPDCQYPISSPCHSNQCYNGGTCEYFSDTPPYYRCKCPANFNGLYCHILDFDFRGGIGQDIPPPTIEEKCEIPDCVGFAGNKICDAKCNNHSCGWDGGDCSLNFNDPWKNCSQSLECWKYFNNERCDKQCNNTGCLYDGFDCLKVEGQCNPLYDQYCKDHFSDGHCDQGCNNAECEWDGLDCAYNMPEKLADGTLVVVVLITPENLKNNSFNFLRELSRILHTNVVFKKNPKGEYMIFPYYGNEEELKKHHIKRSAENWSDMPSAVFNTIKTSLSSRVGERQRRELDQMDIRGSIVYLEIDNRQCIQSSSQCFQSATDVAAFLGALASLGSLNIPYKIEAVKSETAEPQRNSQLYPMYVVVAALVLLAFIGVGVVVSRKRRREHGQLWFPEGFKVTESSKKKRREPLGEDSVGLKPLKNASDGTLMDDNQNEWGDEGTLDTKKFRFEEQAMLPDMDDQTDHRQWTQQHLDAADLRISSMAPTPPQGEIDADCMDVNVRGPDGFTPLMIASCSGGGLETGNSEEEEDAPAVISDFIYQGASLHNQTDRTGETALHLAARYSRSDAAKRLLEASADANIQDNMGRTPLHAAVSADAQGVFQILIRNRATDLDARMHDGTTPLILAARLAVEGMLEDLINCHADVNAVDDLGKSALHWAAAVNNVEAAVVLLKNGANKDMQNNKEETPLFLAAREGSYETAKVLLDHFANRDITDHMDRLPRDIAQERMHHDIVRLLDEYNLVRSPSLHNGPLGAPTLSPPLCSPNSYIGNLKPNVQGKKARKPSTKSLSCNSKDSKDIKARRKKSQDGKGCLLDSSSVLSPVDSLESPHGYLSDVASPPLMTSPFQQSPSMPLNHLPGMPDAHMSINHLNMAGKQDMAMGSSSRMAFDSVPPRLSHLPVSSPSTVMSSAPMNFTVGGAASLNGQCDWLTRLQNGMVQNQYNPMRSNIQPGAHQQTQALQHGMMTSLHNGMPTTTLSQMMSYQPMPNTRLASQPHLMQAPQLQQIQQQQNLQQQLQQQNLQQQQHHNTSSNTNAHISQNFLSNELNQSDMQQVSSTTMTVHTILPQETQILSTSLPSSLTQPMTTTQFLTPPSQHSYSSPLDNTPNHQLQVPDHPFLTPSPESPDQWSSSSPHSNISDWSEGISSPPTSMQSQIVHIPEAFK</sequence>
<feature type="domain" description="LNR" evidence="38">
    <location>
        <begin position="1471"/>
        <end position="1508"/>
    </location>
</feature>
<keyword evidence="20 36" id="KW-1133">Transmembrane helix</keyword>
<feature type="disulfide bond" evidence="34">
    <location>
        <begin position="1190"/>
        <end position="1199"/>
    </location>
</feature>
<dbReference type="SUPFAM" id="SSF90193">
    <property type="entry name" value="Notch domain"/>
    <property type="match status" value="3"/>
</dbReference>
<dbReference type="FunFam" id="2.10.25.10:FF:000004">
    <property type="entry name" value="Neurogenic locus notch 1"/>
    <property type="match status" value="5"/>
</dbReference>
<feature type="disulfide bond" evidence="34">
    <location>
        <begin position="318"/>
        <end position="327"/>
    </location>
</feature>
<feature type="disulfide bond" evidence="34">
    <location>
        <begin position="1355"/>
        <end position="1364"/>
    </location>
</feature>
<feature type="domain" description="EGF-like" evidence="37">
    <location>
        <begin position="926"/>
        <end position="962"/>
    </location>
</feature>
<keyword evidence="29" id="KW-0539">Nucleus</keyword>
<keyword evidence="24 32" id="KW-1015">Disulfide bond</keyword>
<dbReference type="GO" id="GO:0007219">
    <property type="term" value="P:Notch signaling pathway"/>
    <property type="evidence" value="ECO:0007669"/>
    <property type="project" value="UniProtKB-KW"/>
</dbReference>
<dbReference type="Gene3D" id="2.10.25.10">
    <property type="entry name" value="Laminin"/>
    <property type="match status" value="32"/>
</dbReference>
<dbReference type="FunFam" id="3.30.300.320:FF:000001">
    <property type="entry name" value="Neurogenic locus notch 1"/>
    <property type="match status" value="1"/>
</dbReference>
<dbReference type="InterPro" id="IPR000152">
    <property type="entry name" value="EGF-type_Asp/Asn_hydroxyl_site"/>
</dbReference>
<feature type="disulfide bond" evidence="34">
    <location>
        <begin position="610"/>
        <end position="619"/>
    </location>
</feature>
<feature type="domain" description="EGF-like" evidence="37">
    <location>
        <begin position="547"/>
        <end position="582"/>
    </location>
</feature>
<dbReference type="FunFam" id="2.10.25.10:FF:000524">
    <property type="entry name" value="Neurogenic locus notch protein 1"/>
    <property type="match status" value="1"/>
</dbReference>
<dbReference type="FunFam" id="2.10.25.10:FF:000558">
    <property type="entry name" value="Neurogenic locus notch homolog protein 1"/>
    <property type="match status" value="1"/>
</dbReference>
<dbReference type="Pfam" id="PF06816">
    <property type="entry name" value="NOD"/>
    <property type="match status" value="1"/>
</dbReference>
<feature type="disulfide bond" evidence="34">
    <location>
        <begin position="1028"/>
        <end position="1037"/>
    </location>
</feature>
<feature type="domain" description="EGF-like" evidence="37">
    <location>
        <begin position="1126"/>
        <end position="1162"/>
    </location>
</feature>
<evidence type="ECO:0000256" key="31">
    <source>
        <dbReference type="ARBA" id="ARBA00037817"/>
    </source>
</evidence>
<dbReference type="SMART" id="SM00004">
    <property type="entry name" value="NL"/>
    <property type="match status" value="3"/>
</dbReference>
<feature type="disulfide bond" evidence="34">
    <location>
        <begin position="1152"/>
        <end position="1161"/>
    </location>
</feature>
<feature type="domain" description="EGF-like" evidence="37">
    <location>
        <begin position="97"/>
        <end position="134"/>
    </location>
</feature>
<dbReference type="GO" id="GO:0006355">
    <property type="term" value="P:regulation of DNA-templated transcription"/>
    <property type="evidence" value="ECO:0007669"/>
    <property type="project" value="InterPro"/>
</dbReference>
<feature type="disulfide bond" evidence="34">
    <location>
        <begin position="1257"/>
        <end position="1274"/>
    </location>
</feature>
<feature type="disulfide bond" evidence="34">
    <location>
        <begin position="278"/>
        <end position="287"/>
    </location>
</feature>
<dbReference type="SMART" id="SM00179">
    <property type="entry name" value="EGF_CA"/>
    <property type="match status" value="29"/>
</dbReference>
<feature type="disulfide bond" evidence="34">
    <location>
        <begin position="876"/>
        <end position="885"/>
    </location>
</feature>
<feature type="disulfide bond" evidence="34">
    <location>
        <begin position="201"/>
        <end position="210"/>
    </location>
</feature>
<feature type="disulfide bond" evidence="34">
    <location>
        <begin position="990"/>
        <end position="999"/>
    </location>
</feature>
<feature type="disulfide bond" evidence="34">
    <location>
        <begin position="798"/>
        <end position="807"/>
    </location>
</feature>
<reference evidence="39" key="1">
    <citation type="submission" date="2019-06" db="EMBL/GenBank/DDBJ databases">
        <title>G10K-VGP Goodes thornscrub tortoise genome, primary haplotype.</title>
        <authorList>
            <person name="Murphy B."/>
            <person name="Edwards T."/>
            <person name="Rhie A."/>
            <person name="Koren S."/>
            <person name="Phillippy A."/>
            <person name="Fedrigo O."/>
            <person name="Haase B."/>
            <person name="Mountcastle J."/>
            <person name="Lewin H."/>
            <person name="Damas J."/>
            <person name="Howe K."/>
            <person name="Formenti G."/>
            <person name="Myers G."/>
            <person name="Durbin R."/>
            <person name="Jarvis E.D."/>
        </authorList>
    </citation>
    <scope>NUCLEOTIDE SEQUENCE [LARGE SCALE GENOMIC DNA]</scope>
</reference>
<feature type="domain" description="EGF-like" evidence="37">
    <location>
        <begin position="14"/>
        <end position="53"/>
    </location>
</feature>
<dbReference type="GO" id="GO:0009986">
    <property type="term" value="C:cell surface"/>
    <property type="evidence" value="ECO:0007669"/>
    <property type="project" value="TreeGrafter"/>
</dbReference>
<dbReference type="InterPro" id="IPR011656">
    <property type="entry name" value="Notch_NODP_dom"/>
</dbReference>
<dbReference type="FunFam" id="2.10.25.10:FF:000157">
    <property type="entry name" value="Neurogenic locus notch protein 1"/>
    <property type="match status" value="1"/>
</dbReference>
<dbReference type="PROSITE" id="PS50088">
    <property type="entry name" value="ANK_REPEAT"/>
    <property type="match status" value="4"/>
</dbReference>
<evidence type="ECO:0000256" key="35">
    <source>
        <dbReference type="SAM" id="MobiDB-lite"/>
    </source>
</evidence>
<evidence type="ECO:0000256" key="6">
    <source>
        <dbReference type="ARBA" id="ARBA00022475"/>
    </source>
</evidence>
<feature type="disulfide bond" evidence="34">
    <location>
        <begin position="535"/>
        <end position="544"/>
    </location>
</feature>
<evidence type="ECO:0000313" key="40">
    <source>
        <dbReference type="Proteomes" id="UP000694390"/>
    </source>
</evidence>
<dbReference type="SUPFAM" id="SSF57196">
    <property type="entry name" value="EGF/Laminin"/>
    <property type="match status" value="16"/>
</dbReference>
<feature type="compositionally biased region" description="Low complexity" evidence="35">
    <location>
        <begin position="2476"/>
        <end position="2491"/>
    </location>
</feature>
<keyword evidence="28" id="KW-0325">Glycoprotein</keyword>
<dbReference type="InterPro" id="IPR010660">
    <property type="entry name" value="Notch_NOD_dom"/>
</dbReference>
<feature type="disulfide bond" evidence="34">
    <location>
        <begin position="1276"/>
        <end position="1285"/>
    </location>
</feature>
<keyword evidence="5" id="KW-0217">Developmental protein</keyword>